<reference evidence="2" key="2">
    <citation type="submission" date="2015-03" db="UniProtKB">
        <authorList>
            <consortium name="EnsemblPlants"/>
        </authorList>
    </citation>
    <scope>IDENTIFICATION</scope>
</reference>
<keyword evidence="3" id="KW-1185">Reference proteome</keyword>
<dbReference type="AlphaFoldDB" id="A0A0D3G102"/>
<dbReference type="EnsemblPlants" id="OBART04G27660.1">
    <property type="protein sequence ID" value="OBART04G27660.1"/>
    <property type="gene ID" value="OBART04G27660"/>
</dbReference>
<evidence type="ECO:0000313" key="2">
    <source>
        <dbReference type="EnsemblPlants" id="OBART04G27660.1"/>
    </source>
</evidence>
<name>A0A0D3G102_9ORYZ</name>
<accession>A0A0D3G102</accession>
<feature type="region of interest" description="Disordered" evidence="1">
    <location>
        <begin position="67"/>
        <end position="88"/>
    </location>
</feature>
<proteinExistence type="predicted"/>
<evidence type="ECO:0000313" key="3">
    <source>
        <dbReference type="Proteomes" id="UP000026960"/>
    </source>
</evidence>
<dbReference type="Gramene" id="OBART04G27660.1">
    <property type="protein sequence ID" value="OBART04G27660.1"/>
    <property type="gene ID" value="OBART04G27660"/>
</dbReference>
<protein>
    <submittedName>
        <fullName evidence="2">Uncharacterized protein</fullName>
    </submittedName>
</protein>
<dbReference type="HOGENOM" id="CLU_2472613_0_0_1"/>
<dbReference type="PaxDb" id="65489-OBART04G27660.1"/>
<reference evidence="2" key="1">
    <citation type="journal article" date="2009" name="Rice">
        <title>De Novo Next Generation Sequencing of Plant Genomes.</title>
        <authorList>
            <person name="Rounsley S."/>
            <person name="Marri P.R."/>
            <person name="Yu Y."/>
            <person name="He R."/>
            <person name="Sisneros N."/>
            <person name="Goicoechea J.L."/>
            <person name="Lee S.J."/>
            <person name="Angelova A."/>
            <person name="Kudrna D."/>
            <person name="Luo M."/>
            <person name="Affourtit J."/>
            <person name="Desany B."/>
            <person name="Knight J."/>
            <person name="Niazi F."/>
            <person name="Egholm M."/>
            <person name="Wing R.A."/>
        </authorList>
    </citation>
    <scope>NUCLEOTIDE SEQUENCE [LARGE SCALE GENOMIC DNA]</scope>
    <source>
        <strain evidence="2">cv. IRGC 105608</strain>
    </source>
</reference>
<evidence type="ECO:0000256" key="1">
    <source>
        <dbReference type="SAM" id="MobiDB-lite"/>
    </source>
</evidence>
<dbReference type="Proteomes" id="UP000026960">
    <property type="component" value="Chromosome 4"/>
</dbReference>
<organism evidence="2">
    <name type="scientific">Oryza barthii</name>
    <dbReference type="NCBI Taxonomy" id="65489"/>
    <lineage>
        <taxon>Eukaryota</taxon>
        <taxon>Viridiplantae</taxon>
        <taxon>Streptophyta</taxon>
        <taxon>Embryophyta</taxon>
        <taxon>Tracheophyta</taxon>
        <taxon>Spermatophyta</taxon>
        <taxon>Magnoliopsida</taxon>
        <taxon>Liliopsida</taxon>
        <taxon>Poales</taxon>
        <taxon>Poaceae</taxon>
        <taxon>BOP clade</taxon>
        <taxon>Oryzoideae</taxon>
        <taxon>Oryzeae</taxon>
        <taxon>Oryzinae</taxon>
        <taxon>Oryza</taxon>
    </lineage>
</organism>
<sequence length="88" mass="9670">MDLIRSHNPKAEAYLESGAQHSRNLARANRLIHAAIGLSVLDPVSQNAITLSDEMPVQDATIESRLATNKGFQQDKQWSSPGERTSEV</sequence>